<reference evidence="1 2" key="2">
    <citation type="submission" date="2018-03" db="EMBL/GenBank/DDBJ databases">
        <authorList>
            <person name="Keele B.F."/>
        </authorList>
    </citation>
    <scope>NUCLEOTIDE SEQUENCE [LARGE SCALE GENOMIC DNA]</scope>
    <source>
        <strain evidence="1 2">D13</strain>
    </source>
</reference>
<evidence type="ECO:0000313" key="2">
    <source>
        <dbReference type="Proteomes" id="UP000241074"/>
    </source>
</evidence>
<organism evidence="1 2">
    <name type="scientific">Ahniella affigens</name>
    <dbReference type="NCBI Taxonomy" id="2021234"/>
    <lineage>
        <taxon>Bacteria</taxon>
        <taxon>Pseudomonadati</taxon>
        <taxon>Pseudomonadota</taxon>
        <taxon>Gammaproteobacteria</taxon>
        <taxon>Lysobacterales</taxon>
        <taxon>Rhodanobacteraceae</taxon>
        <taxon>Ahniella</taxon>
    </lineage>
</organism>
<protein>
    <submittedName>
        <fullName evidence="1">Uncharacterized protein</fullName>
    </submittedName>
</protein>
<keyword evidence="2" id="KW-1185">Reference proteome</keyword>
<name>A0A2P1PNL0_9GAMM</name>
<accession>A0A2P1PNL0</accession>
<dbReference type="Proteomes" id="UP000241074">
    <property type="component" value="Chromosome"/>
</dbReference>
<reference evidence="1 2" key="1">
    <citation type="submission" date="2018-03" db="EMBL/GenBank/DDBJ databases">
        <title>Ahniella affigens gen. nov., sp. nov., a gammaproteobacterium isolated from sandy soil near a stream.</title>
        <authorList>
            <person name="Ko Y."/>
            <person name="Kim J.-H."/>
        </authorList>
    </citation>
    <scope>NUCLEOTIDE SEQUENCE [LARGE SCALE GENOMIC DNA]</scope>
    <source>
        <strain evidence="1 2">D13</strain>
    </source>
</reference>
<dbReference type="KEGG" id="xba:C7S18_04115"/>
<evidence type="ECO:0000313" key="1">
    <source>
        <dbReference type="EMBL" id="AVP96428.1"/>
    </source>
</evidence>
<gene>
    <name evidence="1" type="ORF">C7S18_04115</name>
</gene>
<sequence length="68" mass="7560">MQSGRVSAELAAAHQWLIVCTGWRRQSDIKGRDRTQGIKNDRGALEFDLVFSNHFESALAGSACLLRI</sequence>
<proteinExistence type="predicted"/>
<dbReference type="EMBL" id="CP027860">
    <property type="protein sequence ID" value="AVP96428.1"/>
    <property type="molecule type" value="Genomic_DNA"/>
</dbReference>
<dbReference type="AlphaFoldDB" id="A0A2P1PNL0"/>